<dbReference type="InterPro" id="IPR013979">
    <property type="entry name" value="TIF_beta_prop-like"/>
</dbReference>
<gene>
    <name evidence="8 11" type="primary">PRT1</name>
    <name evidence="11" type="ORF">FGG08_003622</name>
</gene>
<evidence type="ECO:0000256" key="6">
    <source>
        <dbReference type="ARBA" id="ARBA00022884"/>
    </source>
</evidence>
<dbReference type="HAMAP" id="MF_03001">
    <property type="entry name" value="eIF3b"/>
    <property type="match status" value="1"/>
</dbReference>
<comment type="function">
    <text evidence="8">RNA-binding component of the eukaryotic translation initiation factor 3 (eIF-3) complex, which is involved in protein synthesis of a specialized repertoire of mRNAs and, together with other initiation factors, stimulates binding of mRNA and methionyl-tRNAi to the 40S ribosome. The eIF-3 complex specifically targets and initiates translation of a subset of mRNAs involved in cell proliferation.</text>
</comment>
<evidence type="ECO:0000259" key="10">
    <source>
        <dbReference type="PROSITE" id="PS50102"/>
    </source>
</evidence>
<dbReference type="GO" id="GO:0033290">
    <property type="term" value="C:eukaryotic 48S preinitiation complex"/>
    <property type="evidence" value="ECO:0007669"/>
    <property type="project" value="UniProtKB-UniRule"/>
</dbReference>
<comment type="subcellular location">
    <subcellularLocation>
        <location evidence="1 8 9">Cytoplasm</location>
    </subcellularLocation>
</comment>
<dbReference type="GO" id="GO:0005852">
    <property type="term" value="C:eukaryotic translation initiation factor 3 complex"/>
    <property type="evidence" value="ECO:0007669"/>
    <property type="project" value="UniProtKB-UniRule"/>
</dbReference>
<dbReference type="GO" id="GO:0003743">
    <property type="term" value="F:translation initiation factor activity"/>
    <property type="evidence" value="ECO:0007669"/>
    <property type="project" value="UniProtKB-UniRule"/>
</dbReference>
<keyword evidence="5" id="KW-0677">Repeat</keyword>
<dbReference type="Pfam" id="PF08662">
    <property type="entry name" value="eIF2A"/>
    <property type="match status" value="1"/>
</dbReference>
<evidence type="ECO:0000313" key="12">
    <source>
        <dbReference type="Proteomes" id="UP000698800"/>
    </source>
</evidence>
<comment type="function">
    <text evidence="9">Component of the eukaryotic translation initiation factor 3 (eIF-3) complex, which is involved in protein synthesis and, together with other initiation factors, stimulates binding of mRNA and methionyl-tRNAi to the 40S ribosome.</text>
</comment>
<dbReference type="PANTHER" id="PTHR14068:SF0">
    <property type="entry name" value="EUKARYOTIC TRANSLATION INITIATION FACTOR 3 SUBUNIT B"/>
    <property type="match status" value="1"/>
</dbReference>
<comment type="similarity">
    <text evidence="8 9">Belongs to the eIF-3 subunit B family.</text>
</comment>
<reference evidence="11" key="1">
    <citation type="submission" date="2021-03" db="EMBL/GenBank/DDBJ databases">
        <title>Comparative genomics and phylogenomic investigation of the class Geoglossomycetes provide insights into ecological specialization and systematics.</title>
        <authorList>
            <person name="Melie T."/>
            <person name="Pirro S."/>
            <person name="Miller A.N."/>
            <person name="Quandt A."/>
        </authorList>
    </citation>
    <scope>NUCLEOTIDE SEQUENCE</scope>
    <source>
        <strain evidence="11">GBOQ0MN5Z8</strain>
    </source>
</reference>
<evidence type="ECO:0000256" key="1">
    <source>
        <dbReference type="ARBA" id="ARBA00004496"/>
    </source>
</evidence>
<dbReference type="FunFam" id="2.130.10.10:FF:000419">
    <property type="entry name" value="Eukaryotic translation initiation factor 3 subunit B"/>
    <property type="match status" value="1"/>
</dbReference>
<dbReference type="PIRSF" id="PIRSF036424">
    <property type="entry name" value="eIF3b"/>
    <property type="match status" value="1"/>
</dbReference>
<keyword evidence="3 8" id="KW-0396">Initiation factor</keyword>
<dbReference type="GO" id="GO:0031369">
    <property type="term" value="F:translation initiation factor binding"/>
    <property type="evidence" value="ECO:0007669"/>
    <property type="project" value="InterPro"/>
</dbReference>
<comment type="subunit">
    <text evidence="8 9">Component of the eukaryotic translation initiation factor 3 (eIF-3) complex.</text>
</comment>
<evidence type="ECO:0000256" key="2">
    <source>
        <dbReference type="ARBA" id="ARBA00022490"/>
    </source>
</evidence>
<evidence type="ECO:0000256" key="3">
    <source>
        <dbReference type="ARBA" id="ARBA00022540"/>
    </source>
</evidence>
<dbReference type="InterPro" id="IPR012677">
    <property type="entry name" value="Nucleotide-bd_a/b_plait_sf"/>
</dbReference>
<dbReference type="InterPro" id="IPR034363">
    <property type="entry name" value="eIF3B_RRM"/>
</dbReference>
<dbReference type="OrthoDB" id="10250414at2759"/>
<dbReference type="SUPFAM" id="SSF82171">
    <property type="entry name" value="DPP6 N-terminal domain-like"/>
    <property type="match status" value="1"/>
</dbReference>
<dbReference type="PANTHER" id="PTHR14068">
    <property type="entry name" value="EUKARYOTIC TRANSLATION INITIATION FACTOR 3 EIF3 -RELATED"/>
    <property type="match status" value="1"/>
</dbReference>
<keyword evidence="6 8" id="KW-0694">RNA-binding</keyword>
<dbReference type="GO" id="GO:0003723">
    <property type="term" value="F:RNA binding"/>
    <property type="evidence" value="ECO:0007669"/>
    <property type="project" value="UniProtKB-UniRule"/>
</dbReference>
<comment type="caution">
    <text evidence="11">The sequence shown here is derived from an EMBL/GenBank/DDBJ whole genome shotgun (WGS) entry which is preliminary data.</text>
</comment>
<dbReference type="AlphaFoldDB" id="A0A9P8HXV4"/>
<dbReference type="GO" id="GO:0016282">
    <property type="term" value="C:eukaryotic 43S preinitiation complex"/>
    <property type="evidence" value="ECO:0007669"/>
    <property type="project" value="UniProtKB-UniRule"/>
</dbReference>
<evidence type="ECO:0000256" key="4">
    <source>
        <dbReference type="ARBA" id="ARBA00022574"/>
    </source>
</evidence>
<accession>A0A9P8HXV4</accession>
<proteinExistence type="inferred from homology"/>
<dbReference type="SMART" id="SM00360">
    <property type="entry name" value="RRM"/>
    <property type="match status" value="1"/>
</dbReference>
<protein>
    <recommendedName>
        <fullName evidence="8">Eukaryotic translation initiation factor 3 subunit B</fullName>
        <shortName evidence="8">eIF3b</shortName>
    </recommendedName>
    <alternativeName>
        <fullName evidence="8">Eukaryotic translation initiation factor 3 90 kDa subunit homolog</fullName>
        <shortName evidence="8">eIF3 p90</shortName>
    </alternativeName>
    <alternativeName>
        <fullName evidence="8">Translation initiation factor eIF3, p90 subunit homolog</fullName>
    </alternativeName>
</protein>
<dbReference type="FunFam" id="3.30.70.330:FF:000235">
    <property type="entry name" value="Eukaryotic translation initiation factor 3 subunit B"/>
    <property type="match status" value="1"/>
</dbReference>
<dbReference type="Pfam" id="PF00076">
    <property type="entry name" value="RRM_1"/>
    <property type="match status" value="1"/>
</dbReference>
<dbReference type="InterPro" id="IPR035979">
    <property type="entry name" value="RBD_domain_sf"/>
</dbReference>
<sequence length="743" mass="85954">MTPIYQSHEDDSPDEEEDEIDFSDLREQYEVRLEEGLDAFVVIDGLPVVPEESKGKLVKFLLRKLNTVGKTREDAIFMPLNDKKMSEGYAFVEYETPEQAIAAVKHLHGVPLDKKHTLAVNKLTDIDRYGREGRIDENYQPPNIEPFTEKEHLRWWIGDPNARDQFVMYRGDNVGVFWNKKRDPPENIVDRLHWTESFVQWSPMGTYLTSMHAQGVQLWGGVSWLRQKRFAHPSVNLVDYSPNERYLTTWSNKPIDVPEGHPVLTAEEDGKNYIIWDIATGKALRSFANIDHTDRPTDDAGNPVKRKMQWPAFKWSADDKYVARLYPGQSISVYELPRMNLLDKTSIKIDGIVDFEWSPSIPQRDGVKLYEQLFCYWTPEKASNPAKVGLMSIPSKEIVRTRNLFNVTDCKLHWQSQSAYVCVKVDRHSKSKKSLATNLEIFRVREKGVPVEVVDSIKDTVVNFAWEPKGDRFVIITSGEVVPNAAVAPKTSVSFFCPEKIKVAGVGNFKHIRTVDKKNHNGIYWSPKGRFVIVATVHSAQSFDMDFWDLDFEGEKPESDKDLTANLQLMATAEHYGVTDIDWDPTGRYVATSASMWKHSTLADEFPQMENGYHLWDFKGTQLREEHIDRFKQFLWRPRPPTLLSKEEQKQIRKNLREYSKVFDEEDQYELDTANLAIVEQRRRALDEWLAWRALVENELHEERRALGLPEDPMEETDPKATEDAVVEEIIEEIVEETEEIVS</sequence>
<dbReference type="Gene3D" id="3.30.70.330">
    <property type="match status" value="1"/>
</dbReference>
<keyword evidence="12" id="KW-1185">Reference proteome</keyword>
<dbReference type="PROSITE" id="PS50102">
    <property type="entry name" value="RRM"/>
    <property type="match status" value="1"/>
</dbReference>
<feature type="domain" description="RRM" evidence="10">
    <location>
        <begin position="39"/>
        <end position="125"/>
    </location>
</feature>
<dbReference type="InterPro" id="IPR015943">
    <property type="entry name" value="WD40/YVTN_repeat-like_dom_sf"/>
</dbReference>
<organism evidence="11 12">
    <name type="scientific">Glutinoglossum americanum</name>
    <dbReference type="NCBI Taxonomy" id="1670608"/>
    <lineage>
        <taxon>Eukaryota</taxon>
        <taxon>Fungi</taxon>
        <taxon>Dikarya</taxon>
        <taxon>Ascomycota</taxon>
        <taxon>Pezizomycotina</taxon>
        <taxon>Geoglossomycetes</taxon>
        <taxon>Geoglossales</taxon>
        <taxon>Geoglossaceae</taxon>
        <taxon>Glutinoglossum</taxon>
    </lineage>
</organism>
<keyword evidence="2 8" id="KW-0963">Cytoplasm</keyword>
<evidence type="ECO:0000256" key="8">
    <source>
        <dbReference type="HAMAP-Rule" id="MF_03001"/>
    </source>
</evidence>
<name>A0A9P8HXV4_9PEZI</name>
<keyword evidence="7 8" id="KW-0648">Protein biosynthesis</keyword>
<dbReference type="InterPro" id="IPR011400">
    <property type="entry name" value="EIF3B"/>
</dbReference>
<dbReference type="Gene3D" id="2.130.10.10">
    <property type="entry name" value="YVTN repeat-like/Quinoprotein amine dehydrogenase"/>
    <property type="match status" value="2"/>
</dbReference>
<dbReference type="Proteomes" id="UP000698800">
    <property type="component" value="Unassembled WGS sequence"/>
</dbReference>
<evidence type="ECO:0000313" key="11">
    <source>
        <dbReference type="EMBL" id="KAH0541902.1"/>
    </source>
</evidence>
<keyword evidence="4" id="KW-0853">WD repeat</keyword>
<evidence type="ECO:0000256" key="5">
    <source>
        <dbReference type="ARBA" id="ARBA00022737"/>
    </source>
</evidence>
<dbReference type="CDD" id="cd12278">
    <property type="entry name" value="RRM_eIF3B"/>
    <property type="match status" value="1"/>
</dbReference>
<dbReference type="SUPFAM" id="SSF54928">
    <property type="entry name" value="RNA-binding domain, RBD"/>
    <property type="match status" value="1"/>
</dbReference>
<dbReference type="EMBL" id="JAGHQL010000065">
    <property type="protein sequence ID" value="KAH0541902.1"/>
    <property type="molecule type" value="Genomic_DNA"/>
</dbReference>
<dbReference type="InterPro" id="IPR000504">
    <property type="entry name" value="RRM_dom"/>
</dbReference>
<evidence type="ECO:0000256" key="7">
    <source>
        <dbReference type="ARBA" id="ARBA00022917"/>
    </source>
</evidence>
<evidence type="ECO:0000256" key="9">
    <source>
        <dbReference type="PIRNR" id="PIRNR036424"/>
    </source>
</evidence>
<dbReference type="GO" id="GO:0001732">
    <property type="term" value="P:formation of cytoplasmic translation initiation complex"/>
    <property type="evidence" value="ECO:0007669"/>
    <property type="project" value="UniProtKB-UniRule"/>
</dbReference>